<dbReference type="EMBL" id="CM039177">
    <property type="protein sequence ID" value="KAH9696061.1"/>
    <property type="molecule type" value="Genomic_DNA"/>
</dbReference>
<evidence type="ECO:0000313" key="1">
    <source>
        <dbReference type="EMBL" id="KAH9696061.1"/>
    </source>
</evidence>
<gene>
    <name evidence="1" type="ORF">KPL71_023026</name>
</gene>
<dbReference type="Proteomes" id="UP000829398">
    <property type="component" value="Chromosome 8"/>
</dbReference>
<organism evidence="1 2">
    <name type="scientific">Citrus sinensis</name>
    <name type="common">Sweet orange</name>
    <name type="synonym">Citrus aurantium var. sinensis</name>
    <dbReference type="NCBI Taxonomy" id="2711"/>
    <lineage>
        <taxon>Eukaryota</taxon>
        <taxon>Viridiplantae</taxon>
        <taxon>Streptophyta</taxon>
        <taxon>Embryophyta</taxon>
        <taxon>Tracheophyta</taxon>
        <taxon>Spermatophyta</taxon>
        <taxon>Magnoliopsida</taxon>
        <taxon>eudicotyledons</taxon>
        <taxon>Gunneridae</taxon>
        <taxon>Pentapetalae</taxon>
        <taxon>rosids</taxon>
        <taxon>malvids</taxon>
        <taxon>Sapindales</taxon>
        <taxon>Rutaceae</taxon>
        <taxon>Aurantioideae</taxon>
        <taxon>Citrus</taxon>
    </lineage>
</organism>
<evidence type="ECO:0000313" key="2">
    <source>
        <dbReference type="Proteomes" id="UP000829398"/>
    </source>
</evidence>
<protein>
    <submittedName>
        <fullName evidence="1">Retrovirus-related pol polyprotein from transposon RE2</fullName>
    </submittedName>
</protein>
<proteinExistence type="predicted"/>
<name>A0ACB8IGP2_CITSI</name>
<sequence>MGFIDGSKPCPSPTITTETDNKPNPDYSLWIRQDQLILSAIAGSMSPNLVPFIASAKTSQEAWTILANTYAKPSRGRTQTITDYLQHAKTIADELAMLNAPIDNKDLILKILGGLDEDYKDLCSAIHVRDSLITFDELHEKLINFEAHLKYEARKKANLSNMLASTNPAQKPFHNPPKNQPQNRPFNPPYRPPLFSHNRPPFFSHTHSPSPSPLPPTQPRHSVKRCPTFRHIPWSSNTQPQAHIAAPQTYMTTPPAPSATEWLLDSGASHHVTTDLHNLSLHSEHPVSESVHIGDGTGLPITHSGSTTLPCSSQSFALNNVLCVPSMKRNLISISQFCSYNNVSVEFLPTFFYVKDLRTRALLLQGTARNGVYEWPCSSSATKPLLAFSSIKVPIDQWHYRLGHPSSNIMRHLVSSQTLPLSSSSTVFDFPCNSCHCNKTHKLPFSSSSLTSSHPLELLYSDVWTSPVISYDGYKYYIIFVDHFTRYMWLYTLKQKSDVHDIFIRFKALIEKYFNRSIITLYTDNGGEYTSLKSFLATNGISHLTTPPYTPEHNGLSERHDHHIVETGLTLLHHAHMPLAFWPHAFTTATYLINRMPKVEFSMKTSFEKLFGHQPNYSKLKVFGCLCYPWLRPYGSHKLSSRSHPCVFLGYSSTQTESLPTDNDVSTYEHHLMHNLQGTSSVEPLLTPSASTPPILHKPSPSSHLPSTTIHNNHPIQTRAKNNIHKPLTKLSLATVHTFASPTEPTSVSEALQHPAWRAAMSDEFNALLCNETWTLVPFHPSQNLVGCKWVFRIKRNYDGSIERYKARLIAKSFHQRPGIDYHETFSPVIKPTTVRLVLSLALSNGWSLRQLDQSYPCADMLHANIVHTPMSPNHMPSLHDGVSLSDANAYRSIVGGLQYLSLTRLDVAFAVNKLSQFMHCPTTQHWVAVERLLRYLRGTIHHGLFLHRTSPLLLHGFSDANWAGNTDDRTSKSGHIVFLGHNAISWSSKKQRSVARSSTEVEYRSVASITAEILHGFNLC</sequence>
<accession>A0ACB8IGP2</accession>
<keyword evidence="2" id="KW-1185">Reference proteome</keyword>
<comment type="caution">
    <text evidence="1">The sequence shown here is derived from an EMBL/GenBank/DDBJ whole genome shotgun (WGS) entry which is preliminary data.</text>
</comment>
<reference evidence="2" key="1">
    <citation type="journal article" date="2023" name="Hortic. Res.">
        <title>A chromosome-level phased genome enabling allele-level studies in sweet orange: a case study on citrus Huanglongbing tolerance.</title>
        <authorList>
            <person name="Wu B."/>
            <person name="Yu Q."/>
            <person name="Deng Z."/>
            <person name="Duan Y."/>
            <person name="Luo F."/>
            <person name="Gmitter F. Jr."/>
        </authorList>
    </citation>
    <scope>NUCLEOTIDE SEQUENCE [LARGE SCALE GENOMIC DNA]</scope>
    <source>
        <strain evidence="2">cv. Valencia</strain>
    </source>
</reference>